<sequence length="60" mass="6689">MDKNFLVLNEQELMLVDGGSFLIGCAVVGCIALFGLGVYTGYKDPKDQKINRYRLEATFL</sequence>
<organism evidence="2 3">
    <name type="scientific">Peptoniphilus duerdenii ATCC BAA-1640</name>
    <dbReference type="NCBI Taxonomy" id="862517"/>
    <lineage>
        <taxon>Bacteria</taxon>
        <taxon>Bacillati</taxon>
        <taxon>Bacillota</taxon>
        <taxon>Tissierellia</taxon>
        <taxon>Tissierellales</taxon>
        <taxon>Peptoniphilaceae</taxon>
        <taxon>Peptoniphilus</taxon>
    </lineage>
</organism>
<dbReference type="InterPro" id="IPR023991">
    <property type="entry name" value="Bacteriocin_IIb_lactobn/cerein"/>
</dbReference>
<keyword evidence="1" id="KW-0472">Membrane</keyword>
<evidence type="ECO:0000313" key="3">
    <source>
        <dbReference type="Proteomes" id="UP000003280"/>
    </source>
</evidence>
<feature type="transmembrane region" description="Helical" evidence="1">
    <location>
        <begin position="20"/>
        <end position="42"/>
    </location>
</feature>
<accession>E0NJF6</accession>
<proteinExistence type="predicted"/>
<name>E0NJF6_9FIRM</name>
<dbReference type="STRING" id="862517.HMPREF9225_0295"/>
<dbReference type="PROSITE" id="PS51257">
    <property type="entry name" value="PROKAR_LIPOPROTEIN"/>
    <property type="match status" value="1"/>
</dbReference>
<keyword evidence="1" id="KW-0812">Transmembrane</keyword>
<evidence type="ECO:0000256" key="1">
    <source>
        <dbReference type="SAM" id="Phobius"/>
    </source>
</evidence>
<evidence type="ECO:0000313" key="2">
    <source>
        <dbReference type="EMBL" id="EFM25976.1"/>
    </source>
</evidence>
<dbReference type="AlphaFoldDB" id="E0NJF6"/>
<dbReference type="NCBIfam" id="TIGR03949">
    <property type="entry name" value="bact_IIb_cerein"/>
    <property type="match status" value="1"/>
</dbReference>
<dbReference type="Proteomes" id="UP000003280">
    <property type="component" value="Unassembled WGS sequence"/>
</dbReference>
<keyword evidence="1" id="KW-1133">Transmembrane helix</keyword>
<protein>
    <submittedName>
        <fullName evidence="2">Class IIb bacteriocin, lactobin A/cerein 7B family</fullName>
    </submittedName>
</protein>
<comment type="caution">
    <text evidence="2">The sequence shown here is derived from an EMBL/GenBank/DDBJ whole genome shotgun (WGS) entry which is preliminary data.</text>
</comment>
<dbReference type="HOGENOM" id="CLU_2937605_0_0_9"/>
<keyword evidence="3" id="KW-1185">Reference proteome</keyword>
<gene>
    <name evidence="2" type="primary">blpI</name>
    <name evidence="2" type="ORF">HMPREF9225_0295</name>
</gene>
<reference evidence="2 3" key="1">
    <citation type="submission" date="2010-07" db="EMBL/GenBank/DDBJ databases">
        <authorList>
            <person name="Muzny D."/>
            <person name="Qin X."/>
            <person name="Deng J."/>
            <person name="Jiang H."/>
            <person name="Liu Y."/>
            <person name="Qu J."/>
            <person name="Song X.-Z."/>
            <person name="Zhang L."/>
            <person name="Thornton R."/>
            <person name="Coyle M."/>
            <person name="Francisco L."/>
            <person name="Jackson L."/>
            <person name="Javaid M."/>
            <person name="Korchina V."/>
            <person name="Kovar C."/>
            <person name="Mata R."/>
            <person name="Mathew T."/>
            <person name="Ngo R."/>
            <person name="Nguyen L."/>
            <person name="Nguyen N."/>
            <person name="Okwuonu G."/>
            <person name="Ongeri F."/>
            <person name="Pham C."/>
            <person name="Simmons D."/>
            <person name="Wilczek-Boney K."/>
            <person name="Hale W."/>
            <person name="Jakkamsetti A."/>
            <person name="Pham P."/>
            <person name="Ruth R."/>
            <person name="San Lucas F."/>
            <person name="Warren J."/>
            <person name="Zhang J."/>
            <person name="Zhao Z."/>
            <person name="Zhou C."/>
            <person name="Zhu D."/>
            <person name="Lee S."/>
            <person name="Bess C."/>
            <person name="Blankenburg K."/>
            <person name="Forbes L."/>
            <person name="Fu Q."/>
            <person name="Gubbala S."/>
            <person name="Hirani K."/>
            <person name="Jayaseelan J.C."/>
            <person name="Lara F."/>
            <person name="Munidasa M."/>
            <person name="Palculict T."/>
            <person name="Patil S."/>
            <person name="Pu L.-L."/>
            <person name="Saada N."/>
            <person name="Tang L."/>
            <person name="Weissenberger G."/>
            <person name="Zhu Y."/>
            <person name="Hemphill L."/>
            <person name="Shang Y."/>
            <person name="Youmans B."/>
            <person name="Ayvaz T."/>
            <person name="Ross M."/>
            <person name="Santibanez J."/>
            <person name="Aqrawi P."/>
            <person name="Gross S."/>
            <person name="Joshi V."/>
            <person name="Fowler G."/>
            <person name="Nazareth L."/>
            <person name="Reid J."/>
            <person name="Worley K."/>
            <person name="Petrosino J."/>
            <person name="Highlander S."/>
            <person name="Gibbs R."/>
        </authorList>
    </citation>
    <scope>NUCLEOTIDE SEQUENCE [LARGE SCALE GENOMIC DNA]</scope>
    <source>
        <strain evidence="2 3">ATCC BAA-1640</strain>
    </source>
</reference>
<dbReference type="RefSeq" id="WP_008901131.1">
    <property type="nucleotide sequence ID" value="NZ_GL397071.1"/>
</dbReference>
<dbReference type="EMBL" id="AEEH01000018">
    <property type="protein sequence ID" value="EFM25976.1"/>
    <property type="molecule type" value="Genomic_DNA"/>
</dbReference>